<organism evidence="2 3">
    <name type="scientific">Muricaecibacterium torontonense</name>
    <dbReference type="NCBI Taxonomy" id="3032871"/>
    <lineage>
        <taxon>Bacteria</taxon>
        <taxon>Bacillati</taxon>
        <taxon>Actinomycetota</taxon>
        <taxon>Coriobacteriia</taxon>
        <taxon>Coriobacteriales</taxon>
        <taxon>Atopobiaceae</taxon>
        <taxon>Muricaecibacterium</taxon>
    </lineage>
</organism>
<feature type="domain" description="AB hydrolase-1" evidence="1">
    <location>
        <begin position="31"/>
        <end position="148"/>
    </location>
</feature>
<dbReference type="RefSeq" id="WP_136013065.1">
    <property type="nucleotide sequence ID" value="NZ_SRYE01000005.1"/>
</dbReference>
<dbReference type="SUPFAM" id="SSF53474">
    <property type="entry name" value="alpha/beta-Hydrolases"/>
    <property type="match status" value="1"/>
</dbReference>
<dbReference type="InterPro" id="IPR050266">
    <property type="entry name" value="AB_hydrolase_sf"/>
</dbReference>
<dbReference type="GO" id="GO:0016020">
    <property type="term" value="C:membrane"/>
    <property type="evidence" value="ECO:0007669"/>
    <property type="project" value="TreeGrafter"/>
</dbReference>
<keyword evidence="3" id="KW-1185">Reference proteome</keyword>
<evidence type="ECO:0000259" key="1">
    <source>
        <dbReference type="Pfam" id="PF00561"/>
    </source>
</evidence>
<accession>A0A4S2EZA7</accession>
<name>A0A4S2EZA7_9ACTN</name>
<dbReference type="InterPro" id="IPR029058">
    <property type="entry name" value="AB_hydrolase_fold"/>
</dbReference>
<dbReference type="Gene3D" id="3.40.50.1820">
    <property type="entry name" value="alpha/beta hydrolase"/>
    <property type="match status" value="1"/>
</dbReference>
<protein>
    <submittedName>
        <fullName evidence="2">Alpha/beta hydrolase</fullName>
    </submittedName>
</protein>
<dbReference type="PANTHER" id="PTHR43798:SF33">
    <property type="entry name" value="HYDROLASE, PUTATIVE (AFU_ORTHOLOGUE AFUA_2G14860)-RELATED"/>
    <property type="match status" value="1"/>
</dbReference>
<dbReference type="GO" id="GO:0016787">
    <property type="term" value="F:hydrolase activity"/>
    <property type="evidence" value="ECO:0007669"/>
    <property type="project" value="UniProtKB-KW"/>
</dbReference>
<dbReference type="Pfam" id="PF00561">
    <property type="entry name" value="Abhydrolase_1"/>
    <property type="match status" value="1"/>
</dbReference>
<reference evidence="2 3" key="1">
    <citation type="submission" date="2019-04" db="EMBL/GenBank/DDBJ databases">
        <title>Microbes associate with the intestines of laboratory mice.</title>
        <authorList>
            <person name="Navarre W."/>
            <person name="Wong E."/>
            <person name="Huang K."/>
            <person name="Tropini C."/>
            <person name="Ng K."/>
            <person name="Yu B."/>
        </authorList>
    </citation>
    <scope>NUCLEOTIDE SEQUENCE [LARGE SCALE GENOMIC DNA]</scope>
    <source>
        <strain evidence="2 3">NM07_P-09</strain>
    </source>
</reference>
<dbReference type="AlphaFoldDB" id="A0A4S2EZA7"/>
<proteinExistence type="predicted"/>
<gene>
    <name evidence="2" type="ORF">E5334_07985</name>
</gene>
<dbReference type="OrthoDB" id="3771266at2"/>
<comment type="caution">
    <text evidence="2">The sequence shown here is derived from an EMBL/GenBank/DDBJ whole genome shotgun (WGS) entry which is preliminary data.</text>
</comment>
<sequence length="279" mass="30864">MKFADVTPTKISVAPNVSLNVWDAGPKDAQTLLFIPGLTFSGAVFCHQLDHFSDRYRVVLVDPRGQGDSTTCSEGNNYMAHGADLIELCRQLSIHKPVLVGWSCGNLEAWSFVRQAGWDAVAGLVTVDMSPLPLNSDPSAWTEGTPDELRAVGTQVLTNDEAAAGFWDEYLREVMWQGPLTQAQYDYFMGLGAGCTRATCHELFCDAILSDYRPEAQDADKNLPTLMYVAEHWADVAVPWFNTLCPNTPTEVLGAHLMANQYPQQFNARLEQFLQEANL</sequence>
<evidence type="ECO:0000313" key="2">
    <source>
        <dbReference type="EMBL" id="TGY61342.1"/>
    </source>
</evidence>
<dbReference type="PANTHER" id="PTHR43798">
    <property type="entry name" value="MONOACYLGLYCEROL LIPASE"/>
    <property type="match status" value="1"/>
</dbReference>
<dbReference type="EMBL" id="SRYE01000005">
    <property type="protein sequence ID" value="TGY61342.1"/>
    <property type="molecule type" value="Genomic_DNA"/>
</dbReference>
<dbReference type="Proteomes" id="UP000310263">
    <property type="component" value="Unassembled WGS sequence"/>
</dbReference>
<keyword evidence="2" id="KW-0378">Hydrolase</keyword>
<evidence type="ECO:0000313" key="3">
    <source>
        <dbReference type="Proteomes" id="UP000310263"/>
    </source>
</evidence>
<dbReference type="InterPro" id="IPR000073">
    <property type="entry name" value="AB_hydrolase_1"/>
</dbReference>